<dbReference type="PRINTS" id="PR00320">
    <property type="entry name" value="GPROTEINBRPT"/>
</dbReference>
<comment type="subcellular location">
    <subcellularLocation>
        <location evidence="1">Nucleus</location>
        <location evidence="1">Nucleolus</location>
    </subcellularLocation>
</comment>
<dbReference type="PANTHER" id="PTHR19924">
    <property type="entry name" value="UTP15 U3 SMALL NUCLEOLAR RNA-ASSOCIATED PROTEIN 15 FAMILY MEMBER"/>
    <property type="match status" value="1"/>
</dbReference>
<feature type="domain" description="U3 small nucleolar RNA-associated protein 15 C-terminal" evidence="7">
    <location>
        <begin position="228"/>
        <end position="370"/>
    </location>
</feature>
<comment type="caution">
    <text evidence="8">The sequence shown here is derived from an EMBL/GenBank/DDBJ whole genome shotgun (WGS) entry which is preliminary data.</text>
</comment>
<evidence type="ECO:0000256" key="4">
    <source>
        <dbReference type="ARBA" id="ARBA00022737"/>
    </source>
</evidence>
<dbReference type="PROSITE" id="PS00678">
    <property type="entry name" value="WD_REPEATS_1"/>
    <property type="match status" value="1"/>
</dbReference>
<dbReference type="AlphaFoldDB" id="A0A1R1PXY0"/>
<evidence type="ECO:0000256" key="3">
    <source>
        <dbReference type="ARBA" id="ARBA00022574"/>
    </source>
</evidence>
<protein>
    <submittedName>
        <fullName evidence="8">U3 small nucleolar RNA-associated protein 15-like protein</fullName>
    </submittedName>
</protein>
<evidence type="ECO:0000259" key="7">
    <source>
        <dbReference type="Pfam" id="PF09384"/>
    </source>
</evidence>
<keyword evidence="9" id="KW-1185">Reference proteome</keyword>
<dbReference type="Proteomes" id="UP000188320">
    <property type="component" value="Unassembled WGS sequence"/>
</dbReference>
<dbReference type="OrthoDB" id="431715at2759"/>
<keyword evidence="4" id="KW-0677">Repeat</keyword>
<feature type="repeat" description="WD" evidence="6">
    <location>
        <begin position="125"/>
        <end position="166"/>
    </location>
</feature>
<dbReference type="InterPro" id="IPR018983">
    <property type="entry name" value="U3_snoRNA-assocProt_15_C"/>
</dbReference>
<dbReference type="GO" id="GO:0045943">
    <property type="term" value="P:positive regulation of transcription by RNA polymerase I"/>
    <property type="evidence" value="ECO:0007669"/>
    <property type="project" value="TreeGrafter"/>
</dbReference>
<dbReference type="GO" id="GO:0006364">
    <property type="term" value="P:rRNA processing"/>
    <property type="evidence" value="ECO:0007669"/>
    <property type="project" value="UniProtKB-KW"/>
</dbReference>
<keyword evidence="3 6" id="KW-0853">WD repeat</keyword>
<dbReference type="Pfam" id="PF00400">
    <property type="entry name" value="WD40"/>
    <property type="match status" value="3"/>
</dbReference>
<dbReference type="InterPro" id="IPR015943">
    <property type="entry name" value="WD40/YVTN_repeat-like_dom_sf"/>
</dbReference>
<keyword evidence="5" id="KW-0539">Nucleus</keyword>
<evidence type="ECO:0000313" key="8">
    <source>
        <dbReference type="EMBL" id="OMH85767.1"/>
    </source>
</evidence>
<name>A0A1R1PXY0_ZANCU</name>
<dbReference type="InterPro" id="IPR020472">
    <property type="entry name" value="WD40_PAC1"/>
</dbReference>
<evidence type="ECO:0000256" key="6">
    <source>
        <dbReference type="PROSITE-ProRule" id="PRU00221"/>
    </source>
</evidence>
<dbReference type="PROSITE" id="PS50082">
    <property type="entry name" value="WD_REPEATS_2"/>
    <property type="match status" value="3"/>
</dbReference>
<dbReference type="InterPro" id="IPR036322">
    <property type="entry name" value="WD40_repeat_dom_sf"/>
</dbReference>
<evidence type="ECO:0000256" key="5">
    <source>
        <dbReference type="ARBA" id="ARBA00023242"/>
    </source>
</evidence>
<dbReference type="EMBL" id="LSSK01000046">
    <property type="protein sequence ID" value="OMH85767.1"/>
    <property type="molecule type" value="Genomic_DNA"/>
</dbReference>
<gene>
    <name evidence="8" type="ORF">AX774_g680</name>
</gene>
<dbReference type="Pfam" id="PF09384">
    <property type="entry name" value="UTP15_C"/>
    <property type="match status" value="1"/>
</dbReference>
<evidence type="ECO:0000256" key="2">
    <source>
        <dbReference type="ARBA" id="ARBA00022552"/>
    </source>
</evidence>
<keyword evidence="2" id="KW-0698">rRNA processing</keyword>
<dbReference type="SUPFAM" id="SSF50978">
    <property type="entry name" value="WD40 repeat-like"/>
    <property type="match status" value="1"/>
</dbReference>
<evidence type="ECO:0000256" key="1">
    <source>
        <dbReference type="ARBA" id="ARBA00004604"/>
    </source>
</evidence>
<feature type="repeat" description="WD" evidence="6">
    <location>
        <begin position="6"/>
        <end position="40"/>
    </location>
</feature>
<reference evidence="9" key="1">
    <citation type="submission" date="2017-01" db="EMBL/GenBank/DDBJ databases">
        <authorList>
            <person name="Wang Y."/>
            <person name="White M."/>
            <person name="Kvist S."/>
            <person name="Moncalvo J.-M."/>
        </authorList>
    </citation>
    <scope>NUCLEOTIDE SEQUENCE [LARGE SCALE GENOMIC DNA]</scope>
    <source>
        <strain evidence="9">COL-18-3</strain>
    </source>
</reference>
<dbReference type="PANTHER" id="PTHR19924:SF26">
    <property type="entry name" value="U3 SMALL NUCLEOLAR RNA-ASSOCIATED PROTEIN 15 HOMOLOG"/>
    <property type="match status" value="1"/>
</dbReference>
<dbReference type="InterPro" id="IPR001680">
    <property type="entry name" value="WD40_rpt"/>
</dbReference>
<feature type="repeat" description="WD" evidence="6">
    <location>
        <begin position="41"/>
        <end position="83"/>
    </location>
</feature>
<proteinExistence type="predicted"/>
<accession>A0A1R1PXY0</accession>
<dbReference type="SMART" id="SM00320">
    <property type="entry name" value="WD40"/>
    <property type="match status" value="4"/>
</dbReference>
<dbReference type="Gene3D" id="2.130.10.10">
    <property type="entry name" value="YVTN repeat-like/Quinoprotein amine dehydrogenase"/>
    <property type="match status" value="2"/>
</dbReference>
<dbReference type="PROSITE" id="PS50294">
    <property type="entry name" value="WD_REPEATS_REGION"/>
    <property type="match status" value="2"/>
</dbReference>
<sequence>MSFRPVNVVEFTQDRKRIISVSDDKTVRVWDLLTQEEEKIFEDHTDYVKALALCSEAPNIIATGSYDHTVRIYDIESKECILTLDHGEPVESVLFFRGGNLIAVAGGPYVKIYDIKMNGKCVGVLGNHEKTVTCMAFDGKFSRLLVGTLDQHVKVYELQDYKLVCSMNYPAPILSMGISQDDRVLVVGMSTGLLSIKKQKPVGSQELKVHERITRSGTYQYFIRGTTNKGEKTDIKATTAKKQKLKPYDKYLKAFQYGKALDEAFKHKGYDVLLPVLEELVYRNGLKAALTGKDERTVKKLIDFAAKNLNTPNYTNLAIEVANTLLDVCIPTSAYYENLFEHLHSLQLAVNNELIEQRKLYEVLGLIDSLVLSSDLLSDRSMMQ</sequence>
<evidence type="ECO:0000313" key="9">
    <source>
        <dbReference type="Proteomes" id="UP000188320"/>
    </source>
</evidence>
<dbReference type="GO" id="GO:0005730">
    <property type="term" value="C:nucleolus"/>
    <property type="evidence" value="ECO:0007669"/>
    <property type="project" value="UniProtKB-SubCell"/>
</dbReference>
<organism evidence="8 9">
    <name type="scientific">Zancudomyces culisetae</name>
    <name type="common">Gut fungus</name>
    <name type="synonym">Smittium culisetae</name>
    <dbReference type="NCBI Taxonomy" id="1213189"/>
    <lineage>
        <taxon>Eukaryota</taxon>
        <taxon>Fungi</taxon>
        <taxon>Fungi incertae sedis</taxon>
        <taxon>Zoopagomycota</taxon>
        <taxon>Kickxellomycotina</taxon>
        <taxon>Harpellomycetes</taxon>
        <taxon>Harpellales</taxon>
        <taxon>Legeriomycetaceae</taxon>
        <taxon>Zancudomyces</taxon>
    </lineage>
</organism>
<dbReference type="InterPro" id="IPR019775">
    <property type="entry name" value="WD40_repeat_CS"/>
</dbReference>